<feature type="domain" description="Adenylate kinase active site lid" evidence="7">
    <location>
        <begin position="125"/>
        <end position="159"/>
    </location>
</feature>
<evidence type="ECO:0000256" key="2">
    <source>
        <dbReference type="ARBA" id="ARBA00022741"/>
    </source>
</evidence>
<sequence>MNLVLLGPPGTGKGTIAKFIETTFKCTHVSTGDLLRDEVAKKTEIGLKVEPIMKDGKLVSDSIVLDILKKRLNEFNGYFILDGFPRNLAQGKMLDHLLDELKISLDVVLEIDSPVDVIVKRLSARRQCVDCKRIYGLDVPSKNEGLCDDCGGKTILRADDKPEIVEKRLNLYNETTKPLSDFYNEKGLLVKVDGNRTLQEIFSEVEKTLKKFESD</sequence>
<feature type="binding site" evidence="4">
    <location>
        <position position="157"/>
    </location>
    <ligand>
        <name>AMP</name>
        <dbReference type="ChEBI" id="CHEBI:456215"/>
    </ligand>
</feature>
<dbReference type="InterPro" id="IPR007862">
    <property type="entry name" value="Adenylate_kinase_lid-dom"/>
</dbReference>
<dbReference type="GO" id="GO:0005524">
    <property type="term" value="F:ATP binding"/>
    <property type="evidence" value="ECO:0007669"/>
    <property type="project" value="UniProtKB-UniRule"/>
</dbReference>
<evidence type="ECO:0000313" key="8">
    <source>
        <dbReference type="EMBL" id="MAG17848.1"/>
    </source>
</evidence>
<comment type="pathway">
    <text evidence="4">Purine metabolism; AMP biosynthesis via salvage pathway; AMP from ADP: step 1/1.</text>
</comment>
<protein>
    <recommendedName>
        <fullName evidence="4 6">Adenylate kinase</fullName>
        <shortName evidence="4">AK</shortName>
        <ecNumber evidence="4 6">2.7.4.3</ecNumber>
    </recommendedName>
    <alternativeName>
        <fullName evidence="4">ATP-AMP transphosphorylase</fullName>
    </alternativeName>
    <alternativeName>
        <fullName evidence="4">ATP:AMP phosphotransferase</fullName>
    </alternativeName>
    <alternativeName>
        <fullName evidence="4">Adenylate monophosphate kinase</fullName>
    </alternativeName>
</protein>
<keyword evidence="3 4" id="KW-0418">Kinase</keyword>
<dbReference type="PANTHER" id="PTHR23359">
    <property type="entry name" value="NUCLEOTIDE KINASE"/>
    <property type="match status" value="1"/>
</dbReference>
<dbReference type="NCBIfam" id="NF011100">
    <property type="entry name" value="PRK14527.1"/>
    <property type="match status" value="1"/>
</dbReference>
<keyword evidence="1 4" id="KW-0808">Transferase</keyword>
<feature type="binding site" evidence="4">
    <location>
        <position position="125"/>
    </location>
    <ligand>
        <name>ATP</name>
        <dbReference type="ChEBI" id="CHEBI:30616"/>
    </ligand>
</feature>
<dbReference type="InterPro" id="IPR000850">
    <property type="entry name" value="Adenylat/UMP-CMP_kin"/>
</dbReference>
<dbReference type="AlphaFoldDB" id="A0A2D6LP12"/>
<keyword evidence="2 4" id="KW-0547">Nucleotide-binding</keyword>
<feature type="region of interest" description="NMP" evidence="4">
    <location>
        <begin position="30"/>
        <end position="59"/>
    </location>
</feature>
<dbReference type="EC" id="2.7.4.3" evidence="4 6"/>
<dbReference type="FunFam" id="3.40.50.300:FF:000106">
    <property type="entry name" value="Adenylate kinase mitochondrial"/>
    <property type="match status" value="1"/>
</dbReference>
<dbReference type="NCBIfam" id="NF001381">
    <property type="entry name" value="PRK00279.1-3"/>
    <property type="match status" value="1"/>
</dbReference>
<keyword evidence="4" id="KW-0963">Cytoplasm</keyword>
<dbReference type="InterPro" id="IPR033690">
    <property type="entry name" value="Adenylat_kinase_CS"/>
</dbReference>
<dbReference type="UniPathway" id="UPA00588">
    <property type="reaction ID" value="UER00649"/>
</dbReference>
<comment type="subunit">
    <text evidence="4 6">Monomer.</text>
</comment>
<comment type="subcellular location">
    <subcellularLocation>
        <location evidence="4 6">Cytoplasm</location>
    </subcellularLocation>
</comment>
<feature type="binding site" evidence="4">
    <location>
        <position position="36"/>
    </location>
    <ligand>
        <name>AMP</name>
        <dbReference type="ChEBI" id="CHEBI:456215"/>
    </ligand>
</feature>
<accession>A0A2D6LP12</accession>
<comment type="catalytic activity">
    <reaction evidence="4 6">
        <text>AMP + ATP = 2 ADP</text>
        <dbReference type="Rhea" id="RHEA:12973"/>
        <dbReference type="ChEBI" id="CHEBI:30616"/>
        <dbReference type="ChEBI" id="CHEBI:456215"/>
        <dbReference type="ChEBI" id="CHEBI:456216"/>
        <dbReference type="EC" id="2.7.4.3"/>
    </reaction>
</comment>
<feature type="binding site" evidence="4">
    <location>
        <position position="128"/>
    </location>
    <ligand>
        <name>Zn(2+)</name>
        <dbReference type="ChEBI" id="CHEBI:29105"/>
        <note>structural</note>
    </ligand>
</feature>
<name>A0A2D6LP12_9ARCH</name>
<evidence type="ECO:0000256" key="6">
    <source>
        <dbReference type="RuleBase" id="RU003331"/>
    </source>
</evidence>
<dbReference type="Proteomes" id="UP000226712">
    <property type="component" value="Unassembled WGS sequence"/>
</dbReference>
<feature type="binding site" evidence="4">
    <location>
        <begin position="83"/>
        <end position="86"/>
    </location>
    <ligand>
        <name>AMP</name>
        <dbReference type="ChEBI" id="CHEBI:456215"/>
    </ligand>
</feature>
<feature type="binding site" evidence="4">
    <location>
        <position position="196"/>
    </location>
    <ligand>
        <name>ATP</name>
        <dbReference type="ChEBI" id="CHEBI:30616"/>
    </ligand>
</feature>
<comment type="function">
    <text evidence="4">Catalyzes the reversible transfer of the terminal phosphate group between ATP and AMP. Plays an important role in cellular energy homeostasis and in adenine nucleotide metabolism.</text>
</comment>
<dbReference type="GO" id="GO:0044209">
    <property type="term" value="P:AMP salvage"/>
    <property type="evidence" value="ECO:0007669"/>
    <property type="project" value="UniProtKB-UniRule"/>
</dbReference>
<dbReference type="GO" id="GO:0008270">
    <property type="term" value="F:zinc ion binding"/>
    <property type="evidence" value="ECO:0007669"/>
    <property type="project" value="UniProtKB-UniRule"/>
</dbReference>
<dbReference type="GO" id="GO:0005737">
    <property type="term" value="C:cytoplasm"/>
    <property type="evidence" value="ECO:0007669"/>
    <property type="project" value="UniProtKB-SubCell"/>
</dbReference>
<proteinExistence type="inferred from homology"/>
<evidence type="ECO:0000256" key="5">
    <source>
        <dbReference type="RuleBase" id="RU003330"/>
    </source>
</evidence>
<dbReference type="Pfam" id="PF05191">
    <property type="entry name" value="ADK_lid"/>
    <property type="match status" value="1"/>
</dbReference>
<feature type="binding site" evidence="4">
    <location>
        <position position="150"/>
    </location>
    <ligand>
        <name>Zn(2+)</name>
        <dbReference type="ChEBI" id="CHEBI:29105"/>
        <note>structural</note>
    </ligand>
</feature>
<organism evidence="8 9">
    <name type="scientific">Candidatus Iainarchaeum sp</name>
    <dbReference type="NCBI Taxonomy" id="3101447"/>
    <lineage>
        <taxon>Archaea</taxon>
        <taxon>Candidatus Iainarchaeota</taxon>
        <taxon>Candidatus Iainarchaeia</taxon>
        <taxon>Candidatus Iainarchaeales</taxon>
        <taxon>Candidatus Iainarchaeaceae</taxon>
        <taxon>Candidatus Iainarchaeum</taxon>
    </lineage>
</organism>
<keyword evidence="4" id="KW-0545">Nucleotide biosynthesis</keyword>
<comment type="domain">
    <text evidence="4">Consists of three domains, a large central CORE domain and two small peripheral domains, NMPbind and LID, which undergo movements during catalysis. The LID domain closes over the site of phosphoryl transfer upon ATP binding. Assembling and dissambling the active center during each catalytic cycle provides an effective means to prevent ATP hydrolysis. Some bacteria have evolved a zinc-coordinating structure that stabilizes the LID domain.</text>
</comment>
<comment type="similarity">
    <text evidence="4 5">Belongs to the adenylate kinase family.</text>
</comment>
<dbReference type="EMBL" id="NZBD01000001">
    <property type="protein sequence ID" value="MAG17848.1"/>
    <property type="molecule type" value="Genomic_DNA"/>
</dbReference>
<feature type="binding site" evidence="4">
    <location>
        <begin position="10"/>
        <end position="15"/>
    </location>
    <ligand>
        <name>ATP</name>
        <dbReference type="ChEBI" id="CHEBI:30616"/>
    </ligand>
</feature>
<comment type="caution">
    <text evidence="4">Lacks conserved residue(s) required for the propagation of feature annotation.</text>
</comment>
<evidence type="ECO:0000256" key="3">
    <source>
        <dbReference type="ARBA" id="ARBA00022777"/>
    </source>
</evidence>
<dbReference type="PRINTS" id="PR00094">
    <property type="entry name" value="ADENYLTKNASE"/>
</dbReference>
<keyword evidence="4" id="KW-0862">Zinc</keyword>
<evidence type="ECO:0000259" key="7">
    <source>
        <dbReference type="Pfam" id="PF05191"/>
    </source>
</evidence>
<evidence type="ECO:0000256" key="4">
    <source>
        <dbReference type="HAMAP-Rule" id="MF_00235"/>
    </source>
</evidence>
<evidence type="ECO:0000313" key="9">
    <source>
        <dbReference type="Proteomes" id="UP000226712"/>
    </source>
</evidence>
<feature type="binding site" evidence="4">
    <location>
        <position position="131"/>
    </location>
    <ligand>
        <name>Zn(2+)</name>
        <dbReference type="ChEBI" id="CHEBI:29105"/>
        <note>structural</note>
    </ligand>
</feature>
<feature type="binding site" evidence="4">
    <location>
        <begin position="57"/>
        <end position="59"/>
    </location>
    <ligand>
        <name>AMP</name>
        <dbReference type="ChEBI" id="CHEBI:456215"/>
    </ligand>
</feature>
<dbReference type="PROSITE" id="PS00113">
    <property type="entry name" value="ADENYLATE_KINASE"/>
    <property type="match status" value="1"/>
</dbReference>
<feature type="binding site" evidence="4">
    <location>
        <position position="90"/>
    </location>
    <ligand>
        <name>AMP</name>
        <dbReference type="ChEBI" id="CHEBI:456215"/>
    </ligand>
</feature>
<dbReference type="GO" id="GO:0004017">
    <property type="term" value="F:AMP kinase activity"/>
    <property type="evidence" value="ECO:0007669"/>
    <property type="project" value="UniProtKB-UniRule"/>
</dbReference>
<feature type="binding site" evidence="4">
    <location>
        <position position="147"/>
    </location>
    <ligand>
        <name>Zn(2+)</name>
        <dbReference type="ChEBI" id="CHEBI:29105"/>
        <note>structural</note>
    </ligand>
</feature>
<dbReference type="Pfam" id="PF00406">
    <property type="entry name" value="ADK"/>
    <property type="match status" value="1"/>
</dbReference>
<dbReference type="CDD" id="cd01428">
    <property type="entry name" value="ADK"/>
    <property type="match status" value="1"/>
</dbReference>
<keyword evidence="4 6" id="KW-0067">ATP-binding</keyword>
<dbReference type="InterPro" id="IPR006259">
    <property type="entry name" value="Adenyl_kin_sub"/>
</dbReference>
<reference evidence="9" key="1">
    <citation type="submission" date="2017-09" db="EMBL/GenBank/DDBJ databases">
        <title>The Reconstruction of 2,631 Draft Metagenome-Assembled Genomes from the Global Oceans.</title>
        <authorList>
            <person name="Tully B.J."/>
            <person name="Graham E.D."/>
            <person name="Heidelberg J.F."/>
        </authorList>
    </citation>
    <scope>NUCLEOTIDE SEQUENCE [LARGE SCALE GENOMIC DNA]</scope>
</reference>
<dbReference type="SUPFAM" id="SSF52540">
    <property type="entry name" value="P-loop containing nucleoside triphosphate hydrolases"/>
    <property type="match status" value="1"/>
</dbReference>
<gene>
    <name evidence="4" type="primary">adk</name>
    <name evidence="8" type="ORF">CL944_00030</name>
</gene>
<feature type="binding site" evidence="4">
    <location>
        <position position="168"/>
    </location>
    <ligand>
        <name>AMP</name>
        <dbReference type="ChEBI" id="CHEBI:456215"/>
    </ligand>
</feature>
<evidence type="ECO:0000256" key="1">
    <source>
        <dbReference type="ARBA" id="ARBA00022679"/>
    </source>
</evidence>
<dbReference type="InterPro" id="IPR027417">
    <property type="entry name" value="P-loop_NTPase"/>
</dbReference>
<keyword evidence="4" id="KW-0479">Metal-binding</keyword>
<feature type="binding site" evidence="4">
    <location>
        <begin position="134"/>
        <end position="135"/>
    </location>
    <ligand>
        <name>ATP</name>
        <dbReference type="ChEBI" id="CHEBI:30616"/>
    </ligand>
</feature>
<dbReference type="HAMAP" id="MF_00235">
    <property type="entry name" value="Adenylate_kinase_Adk"/>
    <property type="match status" value="1"/>
</dbReference>
<feature type="binding site" evidence="4">
    <location>
        <position position="31"/>
    </location>
    <ligand>
        <name>AMP</name>
        <dbReference type="ChEBI" id="CHEBI:456215"/>
    </ligand>
</feature>
<dbReference type="Gene3D" id="3.40.50.300">
    <property type="entry name" value="P-loop containing nucleotide triphosphate hydrolases"/>
    <property type="match status" value="1"/>
</dbReference>
<comment type="caution">
    <text evidence="8">The sequence shown here is derived from an EMBL/GenBank/DDBJ whole genome shotgun (WGS) entry which is preliminary data.</text>
</comment>
<dbReference type="NCBIfam" id="TIGR01351">
    <property type="entry name" value="adk"/>
    <property type="match status" value="1"/>
</dbReference>